<dbReference type="PROSITE" id="PS50011">
    <property type="entry name" value="PROTEIN_KINASE_DOM"/>
    <property type="match status" value="1"/>
</dbReference>
<gene>
    <name evidence="5" type="ORF">CIRG_07763</name>
</gene>
<dbReference type="InterPro" id="IPR050117">
    <property type="entry name" value="MAPK"/>
</dbReference>
<keyword evidence="3" id="KW-0067">ATP-binding</keyword>
<evidence type="ECO:0000256" key="2">
    <source>
        <dbReference type="ARBA" id="ARBA00022741"/>
    </source>
</evidence>
<dbReference type="Pfam" id="PF00069">
    <property type="entry name" value="Pkinase"/>
    <property type="match status" value="1"/>
</dbReference>
<sequence length="324" mass="36605">MPRPIYDLFTTGQKVLINGSRGSYKVAKALKQNVFQASTVGTNTPVIIKTESADPIIYQTEANCYGYRCITSSPYIRAMHEVVDNSTDRCMVFECLDTDLWSLRARAQELGQPFLKITAKSILEAVKVFSDMDGHFTAVHTDINPNNVLVSNVDSPKPTVKLADLGAVITSEGFDDFRLQGVEIRAPEIWKGVSPTPPCQVWSVEVTLMHFFANKIIFGNWDQDSRVQEFPLDTNKSAWAIGKIMKLVGPLERDEDPKYKSEFDLAEFFVKRDLIKVESLEEELAKVNVPSDCVSFIRYLLNINHKTRPTAEQALQHPWLQDLE</sequence>
<evidence type="ECO:0000313" key="6">
    <source>
        <dbReference type="Proteomes" id="UP000054565"/>
    </source>
</evidence>
<dbReference type="GO" id="GO:0004674">
    <property type="term" value="F:protein serine/threonine kinase activity"/>
    <property type="evidence" value="ECO:0007669"/>
    <property type="project" value="UniProtKB-KW"/>
</dbReference>
<feature type="domain" description="Protein kinase" evidence="4">
    <location>
        <begin position="10"/>
        <end position="320"/>
    </location>
</feature>
<dbReference type="PANTHER" id="PTHR24055">
    <property type="entry name" value="MITOGEN-ACTIVATED PROTEIN KINASE"/>
    <property type="match status" value="1"/>
</dbReference>
<keyword evidence="2" id="KW-0547">Nucleotide-binding</keyword>
<keyword evidence="1" id="KW-0418">Kinase</keyword>
<accession>A0A0J7BDC1</accession>
<protein>
    <recommendedName>
        <fullName evidence="4">Protein kinase domain-containing protein</fullName>
    </recommendedName>
</protein>
<dbReference type="InterPro" id="IPR011009">
    <property type="entry name" value="Kinase-like_dom_sf"/>
</dbReference>
<dbReference type="EMBL" id="DS028097">
    <property type="protein sequence ID" value="KMP08082.1"/>
    <property type="molecule type" value="Genomic_DNA"/>
</dbReference>
<dbReference type="Proteomes" id="UP000054565">
    <property type="component" value="Unassembled WGS sequence"/>
</dbReference>
<dbReference type="GO" id="GO:0005524">
    <property type="term" value="F:ATP binding"/>
    <property type="evidence" value="ECO:0007669"/>
    <property type="project" value="UniProtKB-KW"/>
</dbReference>
<dbReference type="AlphaFoldDB" id="A0A0J7BDC1"/>
<evidence type="ECO:0000256" key="3">
    <source>
        <dbReference type="ARBA" id="ARBA00022840"/>
    </source>
</evidence>
<reference evidence="6" key="1">
    <citation type="journal article" date="2010" name="Genome Res.">
        <title>Population genomic sequencing of Coccidioides fungi reveals recent hybridization and transposon control.</title>
        <authorList>
            <person name="Neafsey D.E."/>
            <person name="Barker B.M."/>
            <person name="Sharpton T.J."/>
            <person name="Stajich J.E."/>
            <person name="Park D.J."/>
            <person name="Whiston E."/>
            <person name="Hung C.-Y."/>
            <person name="McMahan C."/>
            <person name="White J."/>
            <person name="Sykes S."/>
            <person name="Heiman D."/>
            <person name="Young S."/>
            <person name="Zeng Q."/>
            <person name="Abouelleil A."/>
            <person name="Aftuck L."/>
            <person name="Bessette D."/>
            <person name="Brown A."/>
            <person name="FitzGerald M."/>
            <person name="Lui A."/>
            <person name="Macdonald J.P."/>
            <person name="Priest M."/>
            <person name="Orbach M.J."/>
            <person name="Galgiani J.N."/>
            <person name="Kirkland T.N."/>
            <person name="Cole G.T."/>
            <person name="Birren B.W."/>
            <person name="Henn M.R."/>
            <person name="Taylor J.W."/>
            <person name="Rounsley S.D."/>
        </authorList>
    </citation>
    <scope>NUCLEOTIDE SEQUENCE [LARGE SCALE GENOMIC DNA]</scope>
    <source>
        <strain evidence="6">RMSCC 2394</strain>
    </source>
</reference>
<dbReference type="SMART" id="SM00220">
    <property type="entry name" value="S_TKc"/>
    <property type="match status" value="1"/>
</dbReference>
<dbReference type="InterPro" id="IPR000719">
    <property type="entry name" value="Prot_kinase_dom"/>
</dbReference>
<keyword evidence="1" id="KW-0723">Serine/threonine-protein kinase</keyword>
<dbReference type="STRING" id="404692.A0A0J7BDC1"/>
<keyword evidence="1" id="KW-0808">Transferase</keyword>
<name>A0A0J7BDC1_COCIT</name>
<dbReference type="OrthoDB" id="4204963at2759"/>
<organism evidence="5 6">
    <name type="scientific">Coccidioides immitis RMSCC 2394</name>
    <dbReference type="NCBI Taxonomy" id="404692"/>
    <lineage>
        <taxon>Eukaryota</taxon>
        <taxon>Fungi</taxon>
        <taxon>Dikarya</taxon>
        <taxon>Ascomycota</taxon>
        <taxon>Pezizomycotina</taxon>
        <taxon>Eurotiomycetes</taxon>
        <taxon>Eurotiomycetidae</taxon>
        <taxon>Onygenales</taxon>
        <taxon>Onygenaceae</taxon>
        <taxon>Coccidioides</taxon>
    </lineage>
</organism>
<evidence type="ECO:0000256" key="1">
    <source>
        <dbReference type="ARBA" id="ARBA00022527"/>
    </source>
</evidence>
<dbReference type="Gene3D" id="1.10.510.10">
    <property type="entry name" value="Transferase(Phosphotransferase) domain 1"/>
    <property type="match status" value="1"/>
</dbReference>
<dbReference type="SUPFAM" id="SSF56112">
    <property type="entry name" value="Protein kinase-like (PK-like)"/>
    <property type="match status" value="1"/>
</dbReference>
<proteinExistence type="predicted"/>
<evidence type="ECO:0000259" key="4">
    <source>
        <dbReference type="PROSITE" id="PS50011"/>
    </source>
</evidence>
<evidence type="ECO:0000313" key="5">
    <source>
        <dbReference type="EMBL" id="KMP08082.1"/>
    </source>
</evidence>